<keyword evidence="2" id="KW-1185">Reference proteome</keyword>
<dbReference type="AlphaFoldDB" id="A0A163QZQ5"/>
<sequence length="70" mass="8153">MTPKEKRYLKKEEAKWDYLIEELQSGRLRFGGWPSKAGRHYVSPDAAAEAFTIFKNAILRIKKEEIINGK</sequence>
<evidence type="ECO:0000313" key="1">
    <source>
        <dbReference type="EMBL" id="KZE65978.1"/>
    </source>
</evidence>
<gene>
    <name evidence="1" type="ORF">AWM68_06255</name>
</gene>
<accession>A0A163QZQ5</accession>
<reference evidence="2" key="1">
    <citation type="submission" date="2016-01" db="EMBL/GenBank/DDBJ databases">
        <title>Draft genome of Chromobacterium sp. F49.</title>
        <authorList>
            <person name="Hong K.W."/>
        </authorList>
    </citation>
    <scope>NUCLEOTIDE SEQUENCE [LARGE SCALE GENOMIC DNA]</scope>
    <source>
        <strain evidence="2">P7IIIA</strain>
    </source>
</reference>
<comment type="caution">
    <text evidence="1">The sequence shown here is derived from an EMBL/GenBank/DDBJ whole genome shotgun (WGS) entry which is preliminary data.</text>
</comment>
<name>A0A163QZQ5_9BACL</name>
<proteinExistence type="predicted"/>
<organism evidence="1 2">
    <name type="scientific">Fictibacillus phosphorivorans</name>
    <dbReference type="NCBI Taxonomy" id="1221500"/>
    <lineage>
        <taxon>Bacteria</taxon>
        <taxon>Bacillati</taxon>
        <taxon>Bacillota</taxon>
        <taxon>Bacilli</taxon>
        <taxon>Bacillales</taxon>
        <taxon>Fictibacillaceae</taxon>
        <taxon>Fictibacillus</taxon>
    </lineage>
</organism>
<dbReference type="Proteomes" id="UP000076567">
    <property type="component" value="Unassembled WGS sequence"/>
</dbReference>
<dbReference type="EMBL" id="LRFC01000023">
    <property type="protein sequence ID" value="KZE65978.1"/>
    <property type="molecule type" value="Genomic_DNA"/>
</dbReference>
<evidence type="ECO:0000313" key="2">
    <source>
        <dbReference type="Proteomes" id="UP000076567"/>
    </source>
</evidence>
<protein>
    <submittedName>
        <fullName evidence="1">Uncharacterized protein</fullName>
    </submittedName>
</protein>